<keyword evidence="2" id="KW-1185">Reference proteome</keyword>
<dbReference type="RefSeq" id="WP_069584882.1">
    <property type="nucleotide sequence ID" value="NZ_LMVM01000012.1"/>
</dbReference>
<dbReference type="OrthoDB" id="372978at2157"/>
<comment type="caution">
    <text evidence="1">The sequence shown here is derived from an EMBL/GenBank/DDBJ whole genome shotgun (WGS) entry which is preliminary data.</text>
</comment>
<accession>A0A2A2H723</accession>
<protein>
    <submittedName>
        <fullName evidence="1">Uncharacterized protein</fullName>
    </submittedName>
</protein>
<sequence>MIRKCLAAQEGICTECNYACPKCGVKKWSINEKCQLCIDCEQKELKRANIDINDLKNATVVKEENPVILIFGE</sequence>
<evidence type="ECO:0000313" key="1">
    <source>
        <dbReference type="EMBL" id="PAV05104.1"/>
    </source>
</evidence>
<gene>
    <name evidence="1" type="ORF">ASJ80_12500</name>
</gene>
<organism evidence="1 2">
    <name type="scientific">Methanobacterium bryantii</name>
    <dbReference type="NCBI Taxonomy" id="2161"/>
    <lineage>
        <taxon>Archaea</taxon>
        <taxon>Methanobacteriati</taxon>
        <taxon>Methanobacteriota</taxon>
        <taxon>Methanomada group</taxon>
        <taxon>Methanobacteria</taxon>
        <taxon>Methanobacteriales</taxon>
        <taxon>Methanobacteriaceae</taxon>
        <taxon>Methanobacterium</taxon>
    </lineage>
</organism>
<dbReference type="AlphaFoldDB" id="A0A2A2H723"/>
<dbReference type="EMBL" id="LMVM01000012">
    <property type="protein sequence ID" value="PAV05104.1"/>
    <property type="molecule type" value="Genomic_DNA"/>
</dbReference>
<reference evidence="1 2" key="1">
    <citation type="journal article" date="2017" name="BMC Genomics">
        <title>Genomic analysis of methanogenic archaea reveals a shift towards energy conservation.</title>
        <authorList>
            <person name="Gilmore S.P."/>
            <person name="Henske J.K."/>
            <person name="Sexton J.A."/>
            <person name="Solomon K.V."/>
            <person name="Seppala S."/>
            <person name="Yoo J.I."/>
            <person name="Huyett L.M."/>
            <person name="Pressman A."/>
            <person name="Cogan J.Z."/>
            <person name="Kivenson V."/>
            <person name="Peng X."/>
            <person name="Tan Y."/>
            <person name="Valentine D.L."/>
            <person name="O'Malley M.A."/>
        </authorList>
    </citation>
    <scope>NUCLEOTIDE SEQUENCE [LARGE SCALE GENOMIC DNA]</scope>
    <source>
        <strain evidence="1 2">M.o.H.</strain>
    </source>
</reference>
<evidence type="ECO:0000313" key="2">
    <source>
        <dbReference type="Proteomes" id="UP000217784"/>
    </source>
</evidence>
<name>A0A2A2H723_METBR</name>
<proteinExistence type="predicted"/>
<dbReference type="Proteomes" id="UP000217784">
    <property type="component" value="Unassembled WGS sequence"/>
</dbReference>